<dbReference type="SUPFAM" id="SSF49899">
    <property type="entry name" value="Concanavalin A-like lectins/glucanases"/>
    <property type="match status" value="1"/>
</dbReference>
<dbReference type="InterPro" id="IPR013320">
    <property type="entry name" value="ConA-like_dom_sf"/>
</dbReference>
<dbReference type="PANTHER" id="PTHR12245">
    <property type="entry name" value="SPRY DOMAIN CONTAINING SOCS BOX PROTEIN"/>
    <property type="match status" value="1"/>
</dbReference>
<dbReference type="Gene3D" id="2.60.120.920">
    <property type="match status" value="1"/>
</dbReference>
<dbReference type="PANTHER" id="PTHR12245:SF5">
    <property type="entry name" value="SPRY DOMAIN-CONTAINING SOCS BOX PROTEIN 3"/>
    <property type="match status" value="1"/>
</dbReference>
<dbReference type="GO" id="GO:0006508">
    <property type="term" value="P:proteolysis"/>
    <property type="evidence" value="ECO:0007669"/>
    <property type="project" value="UniProtKB-KW"/>
</dbReference>
<dbReference type="EMBL" id="JAOPGA020001779">
    <property type="protein sequence ID" value="KAL0491283.1"/>
    <property type="molecule type" value="Genomic_DNA"/>
</dbReference>
<dbReference type="CDD" id="cd11709">
    <property type="entry name" value="SPRY"/>
    <property type="match status" value="1"/>
</dbReference>
<reference evidence="1 2" key="1">
    <citation type="submission" date="2024-03" db="EMBL/GenBank/DDBJ databases">
        <title>The Acrasis kona genome and developmental transcriptomes reveal deep origins of eukaryotic multicellular pathways.</title>
        <authorList>
            <person name="Sheikh S."/>
            <person name="Fu C.-J."/>
            <person name="Brown M.W."/>
            <person name="Baldauf S.L."/>
        </authorList>
    </citation>
    <scope>NUCLEOTIDE SEQUENCE [LARGE SCALE GENOMIC DNA]</scope>
    <source>
        <strain evidence="1 2">ATCC MYA-3509</strain>
    </source>
</reference>
<keyword evidence="1" id="KW-0378">Hydrolase</keyword>
<proteinExistence type="predicted"/>
<dbReference type="AlphaFoldDB" id="A0AAW2ZN47"/>
<name>A0AAW2ZN47_9EUKA</name>
<evidence type="ECO:0000313" key="1">
    <source>
        <dbReference type="EMBL" id="KAL0491283.1"/>
    </source>
</evidence>
<evidence type="ECO:0000313" key="2">
    <source>
        <dbReference type="Proteomes" id="UP001431209"/>
    </source>
</evidence>
<accession>A0AAW2ZN47</accession>
<dbReference type="InterPro" id="IPR050672">
    <property type="entry name" value="FBXO45-Fsn/SPSB_families"/>
</dbReference>
<dbReference type="InterPro" id="IPR043136">
    <property type="entry name" value="B30.2/SPRY_sf"/>
</dbReference>
<comment type="caution">
    <text evidence="1">The sequence shown here is derived from an EMBL/GenBank/DDBJ whole genome shotgun (WGS) entry which is preliminary data.</text>
</comment>
<organism evidence="1 2">
    <name type="scientific">Acrasis kona</name>
    <dbReference type="NCBI Taxonomy" id="1008807"/>
    <lineage>
        <taxon>Eukaryota</taxon>
        <taxon>Discoba</taxon>
        <taxon>Heterolobosea</taxon>
        <taxon>Tetramitia</taxon>
        <taxon>Eutetramitia</taxon>
        <taxon>Acrasidae</taxon>
        <taxon>Acrasis</taxon>
    </lineage>
</organism>
<sequence length="258" mass="29811">MVGKMFTLSCDVIRDVISEYLMTEEVVVLSATCRTLYATFQEHYRRKCSSLFDMEKFGDEKSFAHWYWFLTRTLRFNAFYKQGSHLGSVLFKDNFRYVEIFGKRGIWRTFKVEHPLAPLDNFSIRYEWDIKIIYLDRLDRTVWKMIVGVEDKHAEDDHTCELGTNTKGGYGYILGTGGKENGGSNGMRYSQKVASISYVTVKLLFTREGKGLLSFAVNGVDLGVAFDNLERTPMYPFVSSFGRTKFSISEKRTIIQNP</sequence>
<dbReference type="GO" id="GO:0008233">
    <property type="term" value="F:peptidase activity"/>
    <property type="evidence" value="ECO:0007669"/>
    <property type="project" value="UniProtKB-KW"/>
</dbReference>
<protein>
    <submittedName>
        <fullName evidence="1">Subtilisin-like protease</fullName>
    </submittedName>
</protein>
<gene>
    <name evidence="1" type="ORF">AKO1_009975</name>
</gene>
<keyword evidence="1" id="KW-0645">Protease</keyword>
<keyword evidence="2" id="KW-1185">Reference proteome</keyword>
<dbReference type="Proteomes" id="UP001431209">
    <property type="component" value="Unassembled WGS sequence"/>
</dbReference>